<dbReference type="AlphaFoldDB" id="A0A9P0AUY5"/>
<organism evidence="1 2">
    <name type="scientific">Brassicogethes aeneus</name>
    <name type="common">Rape pollen beetle</name>
    <name type="synonym">Meligethes aeneus</name>
    <dbReference type="NCBI Taxonomy" id="1431903"/>
    <lineage>
        <taxon>Eukaryota</taxon>
        <taxon>Metazoa</taxon>
        <taxon>Ecdysozoa</taxon>
        <taxon>Arthropoda</taxon>
        <taxon>Hexapoda</taxon>
        <taxon>Insecta</taxon>
        <taxon>Pterygota</taxon>
        <taxon>Neoptera</taxon>
        <taxon>Endopterygota</taxon>
        <taxon>Coleoptera</taxon>
        <taxon>Polyphaga</taxon>
        <taxon>Cucujiformia</taxon>
        <taxon>Nitidulidae</taxon>
        <taxon>Meligethinae</taxon>
        <taxon>Brassicogethes</taxon>
    </lineage>
</organism>
<keyword evidence="2" id="KW-1185">Reference proteome</keyword>
<evidence type="ECO:0000313" key="2">
    <source>
        <dbReference type="Proteomes" id="UP001154078"/>
    </source>
</evidence>
<name>A0A9P0AUY5_BRAAE</name>
<dbReference type="OrthoDB" id="6334211at2759"/>
<protein>
    <submittedName>
        <fullName evidence="1">Uncharacterized protein</fullName>
    </submittedName>
</protein>
<dbReference type="Proteomes" id="UP001154078">
    <property type="component" value="Chromosome 10"/>
</dbReference>
<accession>A0A9P0AUY5</accession>
<gene>
    <name evidence="1" type="ORF">MELIAE_LOCUS2173</name>
</gene>
<sequence length="177" mass="20894">MDTPLDIQDEFPFENIILAYLQNQQVNDVEEYIPPSESPSQKFVREFLEELIWKVEKQTAWRERYRQLESEHNQNFLFEIMDYIPEFFLDDTVVQKLTFRENLIICSIDQIPLCKQVGTLNAVGGLVLDIQWAEGKVPRNFVPDCDTFEKQLLETCKKIKECKSNITPHSLILSTYR</sequence>
<reference evidence="1" key="1">
    <citation type="submission" date="2021-12" db="EMBL/GenBank/DDBJ databases">
        <authorList>
            <person name="King R."/>
        </authorList>
    </citation>
    <scope>NUCLEOTIDE SEQUENCE</scope>
</reference>
<dbReference type="EMBL" id="OV121141">
    <property type="protein sequence ID" value="CAH0548769.1"/>
    <property type="molecule type" value="Genomic_DNA"/>
</dbReference>
<evidence type="ECO:0000313" key="1">
    <source>
        <dbReference type="EMBL" id="CAH0548769.1"/>
    </source>
</evidence>
<proteinExistence type="predicted"/>